<dbReference type="Proteomes" id="UP000594454">
    <property type="component" value="Chromosome 3"/>
</dbReference>
<evidence type="ECO:0000259" key="4">
    <source>
        <dbReference type="Pfam" id="PF04500"/>
    </source>
</evidence>
<keyword evidence="2" id="KW-0863">Zinc-finger</keyword>
<dbReference type="OrthoDB" id="2311693at2759"/>
<reference evidence="5 6" key="1">
    <citation type="submission" date="2020-11" db="EMBL/GenBank/DDBJ databases">
        <authorList>
            <person name="Wallbank WR R."/>
            <person name="Pardo Diaz C."/>
            <person name="Kozak K."/>
            <person name="Martin S."/>
            <person name="Jiggins C."/>
            <person name="Moest M."/>
            <person name="Warren A I."/>
            <person name="Generalovic N T."/>
            <person name="Byers J.R.P. K."/>
            <person name="Montejo-Kovacevich G."/>
            <person name="Yen C E."/>
        </authorList>
    </citation>
    <scope>NUCLEOTIDE SEQUENCE [LARGE SCALE GENOMIC DNA]</scope>
</reference>
<dbReference type="InParanoid" id="A0A7R8UPW0"/>
<accession>A0A7R8UPW0</accession>
<organism evidence="5 6">
    <name type="scientific">Hermetia illucens</name>
    <name type="common">Black soldier fly</name>
    <dbReference type="NCBI Taxonomy" id="343691"/>
    <lineage>
        <taxon>Eukaryota</taxon>
        <taxon>Metazoa</taxon>
        <taxon>Ecdysozoa</taxon>
        <taxon>Arthropoda</taxon>
        <taxon>Hexapoda</taxon>
        <taxon>Insecta</taxon>
        <taxon>Pterygota</taxon>
        <taxon>Neoptera</taxon>
        <taxon>Endopterygota</taxon>
        <taxon>Diptera</taxon>
        <taxon>Brachycera</taxon>
        <taxon>Stratiomyomorpha</taxon>
        <taxon>Stratiomyidae</taxon>
        <taxon>Hermetiinae</taxon>
        <taxon>Hermetia</taxon>
    </lineage>
</organism>
<dbReference type="Pfam" id="PF04500">
    <property type="entry name" value="FLYWCH"/>
    <property type="match status" value="1"/>
</dbReference>
<keyword evidence="1" id="KW-0479">Metal-binding</keyword>
<feature type="domain" description="FLYWCH-type" evidence="4">
    <location>
        <begin position="31"/>
        <end position="91"/>
    </location>
</feature>
<dbReference type="AlphaFoldDB" id="A0A7R8UPW0"/>
<evidence type="ECO:0000256" key="2">
    <source>
        <dbReference type="ARBA" id="ARBA00022771"/>
    </source>
</evidence>
<evidence type="ECO:0000313" key="6">
    <source>
        <dbReference type="Proteomes" id="UP000594454"/>
    </source>
</evidence>
<evidence type="ECO:0000256" key="3">
    <source>
        <dbReference type="ARBA" id="ARBA00022833"/>
    </source>
</evidence>
<protein>
    <recommendedName>
        <fullName evidence="4">FLYWCH-type domain-containing protein</fullName>
    </recommendedName>
</protein>
<keyword evidence="3" id="KW-0862">Zinc</keyword>
<keyword evidence="6" id="KW-1185">Reference proteome</keyword>
<proteinExistence type="predicted"/>
<gene>
    <name evidence="5" type="ORF">HERILL_LOCUS6813</name>
</gene>
<dbReference type="EMBL" id="LR899011">
    <property type="protein sequence ID" value="CAD7083887.1"/>
    <property type="molecule type" value="Genomic_DNA"/>
</dbReference>
<dbReference type="Gene3D" id="2.20.25.240">
    <property type="match status" value="1"/>
</dbReference>
<dbReference type="InterPro" id="IPR007588">
    <property type="entry name" value="Znf_FLYWCH"/>
</dbReference>
<name>A0A7R8UPW0_HERIL</name>
<dbReference type="GO" id="GO:0008270">
    <property type="term" value="F:zinc ion binding"/>
    <property type="evidence" value="ECO:0007669"/>
    <property type="project" value="UniProtKB-KW"/>
</dbReference>
<evidence type="ECO:0000313" key="5">
    <source>
        <dbReference type="EMBL" id="CAD7083887.1"/>
    </source>
</evidence>
<sequence>MKSTSLQANKIEKEKCHELLRSSEDWGNIKYLHSARGNKLLYYLGHRYIKNNIYGASVYWKCTKWHAGCRSRAITNLFDPTMCVLKNVHNHETDRRLMPSADEQ</sequence>
<evidence type="ECO:0000256" key="1">
    <source>
        <dbReference type="ARBA" id="ARBA00022723"/>
    </source>
</evidence>